<evidence type="ECO:0000313" key="6">
    <source>
        <dbReference type="EMBL" id="PXA03852.1"/>
    </source>
</evidence>
<accession>A0A317ZG40</accession>
<dbReference type="RefSeq" id="WP_110131208.1">
    <property type="nucleotide sequence ID" value="NZ_QHJQ01000006.1"/>
</dbReference>
<dbReference type="FunCoup" id="A0A317ZG40">
    <property type="interactions" value="144"/>
</dbReference>
<comment type="subcellular location">
    <subcellularLocation>
        <location evidence="1">Cell envelope</location>
    </subcellularLocation>
</comment>
<sequence length="536" mass="61321">MRIRLTALLCALCVFCGCDSRQTNVERGNAEKELYFGIGTEPAGLDPHLITGLTELHVTVALFEGLATLNSETMAIEPGVAKSWDISEDGTTYTFHFDPEARWSNGEPVTAQDFLYSFERILSPALGAPYAYMLYDMVNAEAFHRGELSEFDKVGARAPDPKTLIIELNQPTPYFLSLLTHYTWWPVHPPTIEKHGGMTERISAWTKPENFVGNGPFTLESWRINSSIYAKKNPLYRDPDSVWLLGIHFLPVQVDAEERAFRAGHLHLTSTVLPHRIDWYRKNMPERMRFDTALGVYYYMLNTAREPLDDPRVRKALAYSINRELITEHVLKAGQKPAYHFTPPNTGGGYTAETRLPYDPDLARKLLAEAGYPDGEGFPTFEILYNTSESHRSIAVTIQQMWKQELGIDVKLYNQEWKVYLSTRETGNFDILRAAWFGDYDDPNTFLSLGETDNGNNHTNWSNQEYDELIEQAAVEQNPEKRFGIFQKAEAILMEEMPVIPIYFYVTSRLIHPSVQGWHANILDYHPYQSVRLIED</sequence>
<dbReference type="SUPFAM" id="SSF53850">
    <property type="entry name" value="Periplasmic binding protein-like II"/>
    <property type="match status" value="1"/>
</dbReference>
<dbReference type="GO" id="GO:0043190">
    <property type="term" value="C:ATP-binding cassette (ABC) transporter complex"/>
    <property type="evidence" value="ECO:0007669"/>
    <property type="project" value="InterPro"/>
</dbReference>
<dbReference type="GO" id="GO:1904680">
    <property type="term" value="F:peptide transmembrane transporter activity"/>
    <property type="evidence" value="ECO:0007669"/>
    <property type="project" value="TreeGrafter"/>
</dbReference>
<comment type="caution">
    <text evidence="6">The sequence shown here is derived from an EMBL/GenBank/DDBJ whole genome shotgun (WGS) entry which is preliminary data.</text>
</comment>
<dbReference type="InterPro" id="IPR039424">
    <property type="entry name" value="SBP_5"/>
</dbReference>
<dbReference type="FunFam" id="3.90.76.10:FF:000001">
    <property type="entry name" value="Oligopeptide ABC transporter substrate-binding protein"/>
    <property type="match status" value="1"/>
</dbReference>
<dbReference type="InParanoid" id="A0A317ZG40"/>
<dbReference type="Gene3D" id="3.10.105.10">
    <property type="entry name" value="Dipeptide-binding Protein, Domain 3"/>
    <property type="match status" value="1"/>
</dbReference>
<gene>
    <name evidence="6" type="ORF">DDZ13_09425</name>
</gene>
<reference evidence="6 7" key="1">
    <citation type="submission" date="2018-05" db="EMBL/GenBank/DDBJ databases">
        <title>Coraliomargarita sinensis sp. nov., isolated from a marine solar saltern.</title>
        <authorList>
            <person name="Zhou L.Y."/>
        </authorList>
    </citation>
    <scope>NUCLEOTIDE SEQUENCE [LARGE SCALE GENOMIC DNA]</scope>
    <source>
        <strain evidence="6 7">WN38</strain>
    </source>
</reference>
<feature type="domain" description="Solute-binding protein family 5" evidence="5">
    <location>
        <begin position="76"/>
        <end position="456"/>
    </location>
</feature>
<evidence type="ECO:0000313" key="7">
    <source>
        <dbReference type="Proteomes" id="UP000247099"/>
    </source>
</evidence>
<keyword evidence="7" id="KW-1185">Reference proteome</keyword>
<dbReference type="PROSITE" id="PS51257">
    <property type="entry name" value="PROKAR_LIPOPROTEIN"/>
    <property type="match status" value="1"/>
</dbReference>
<dbReference type="CDD" id="cd08504">
    <property type="entry name" value="PBP2_OppA"/>
    <property type="match status" value="1"/>
</dbReference>
<evidence type="ECO:0000259" key="5">
    <source>
        <dbReference type="Pfam" id="PF00496"/>
    </source>
</evidence>
<dbReference type="FunFam" id="3.10.105.10:FF:000001">
    <property type="entry name" value="Oligopeptide ABC transporter, oligopeptide-binding protein"/>
    <property type="match status" value="1"/>
</dbReference>
<dbReference type="Gene3D" id="3.90.76.10">
    <property type="entry name" value="Dipeptide-binding Protein, Domain 1"/>
    <property type="match status" value="1"/>
</dbReference>
<comment type="similarity">
    <text evidence="2">Belongs to the bacterial solute-binding protein 5 family.</text>
</comment>
<keyword evidence="4" id="KW-0732">Signal</keyword>
<dbReference type="EMBL" id="QHJQ01000006">
    <property type="protein sequence ID" value="PXA03852.1"/>
    <property type="molecule type" value="Genomic_DNA"/>
</dbReference>
<dbReference type="GO" id="GO:0015833">
    <property type="term" value="P:peptide transport"/>
    <property type="evidence" value="ECO:0007669"/>
    <property type="project" value="TreeGrafter"/>
</dbReference>
<dbReference type="PANTHER" id="PTHR30290:SF10">
    <property type="entry name" value="PERIPLASMIC OLIGOPEPTIDE-BINDING PROTEIN-RELATED"/>
    <property type="match status" value="1"/>
</dbReference>
<dbReference type="OrthoDB" id="137511at2"/>
<proteinExistence type="inferred from homology"/>
<dbReference type="Gene3D" id="3.40.190.10">
    <property type="entry name" value="Periplasmic binding protein-like II"/>
    <property type="match status" value="1"/>
</dbReference>
<name>A0A317ZG40_9BACT</name>
<dbReference type="GO" id="GO:0030288">
    <property type="term" value="C:outer membrane-bounded periplasmic space"/>
    <property type="evidence" value="ECO:0007669"/>
    <property type="project" value="TreeGrafter"/>
</dbReference>
<protein>
    <submittedName>
        <fullName evidence="6">Peptide ABC transporter substrate-binding protein</fullName>
    </submittedName>
</protein>
<dbReference type="Pfam" id="PF00496">
    <property type="entry name" value="SBP_bac_5"/>
    <property type="match status" value="1"/>
</dbReference>
<evidence type="ECO:0000256" key="3">
    <source>
        <dbReference type="ARBA" id="ARBA00022448"/>
    </source>
</evidence>
<keyword evidence="3" id="KW-0813">Transport</keyword>
<dbReference type="PANTHER" id="PTHR30290">
    <property type="entry name" value="PERIPLASMIC BINDING COMPONENT OF ABC TRANSPORTER"/>
    <property type="match status" value="1"/>
</dbReference>
<organism evidence="6 7">
    <name type="scientific">Coraliomargarita sinensis</name>
    <dbReference type="NCBI Taxonomy" id="2174842"/>
    <lineage>
        <taxon>Bacteria</taxon>
        <taxon>Pseudomonadati</taxon>
        <taxon>Verrucomicrobiota</taxon>
        <taxon>Opitutia</taxon>
        <taxon>Puniceicoccales</taxon>
        <taxon>Coraliomargaritaceae</taxon>
        <taxon>Coraliomargarita</taxon>
    </lineage>
</organism>
<dbReference type="Proteomes" id="UP000247099">
    <property type="component" value="Unassembled WGS sequence"/>
</dbReference>
<dbReference type="InterPro" id="IPR000914">
    <property type="entry name" value="SBP_5_dom"/>
</dbReference>
<dbReference type="PIRSF" id="PIRSF002741">
    <property type="entry name" value="MppA"/>
    <property type="match status" value="1"/>
</dbReference>
<evidence type="ECO:0000256" key="4">
    <source>
        <dbReference type="ARBA" id="ARBA00022729"/>
    </source>
</evidence>
<evidence type="ECO:0000256" key="1">
    <source>
        <dbReference type="ARBA" id="ARBA00004196"/>
    </source>
</evidence>
<dbReference type="AlphaFoldDB" id="A0A317ZG40"/>
<evidence type="ECO:0000256" key="2">
    <source>
        <dbReference type="ARBA" id="ARBA00005695"/>
    </source>
</evidence>
<dbReference type="InterPro" id="IPR030678">
    <property type="entry name" value="Peptide/Ni-bd"/>
</dbReference>